<comment type="caution">
    <text evidence="1">The sequence shown here is derived from an EMBL/GenBank/DDBJ whole genome shotgun (WGS) entry which is preliminary data.</text>
</comment>
<keyword evidence="2" id="KW-1185">Reference proteome</keyword>
<gene>
    <name evidence="1" type="ORF">KGA66_12150</name>
</gene>
<dbReference type="AlphaFoldDB" id="A0A8J8BCS2"/>
<dbReference type="Proteomes" id="UP000677913">
    <property type="component" value="Unassembled WGS sequence"/>
</dbReference>
<organism evidence="1 2">
    <name type="scientific">Actinocrinis puniceicyclus</name>
    <dbReference type="NCBI Taxonomy" id="977794"/>
    <lineage>
        <taxon>Bacteria</taxon>
        <taxon>Bacillati</taxon>
        <taxon>Actinomycetota</taxon>
        <taxon>Actinomycetes</taxon>
        <taxon>Catenulisporales</taxon>
        <taxon>Actinospicaceae</taxon>
        <taxon>Actinocrinis</taxon>
    </lineage>
</organism>
<accession>A0A8J8BCS2</accession>
<evidence type="ECO:0000313" key="1">
    <source>
        <dbReference type="EMBL" id="MBS2963805.1"/>
    </source>
</evidence>
<protein>
    <submittedName>
        <fullName evidence="1">Uncharacterized protein</fullName>
    </submittedName>
</protein>
<reference evidence="1" key="1">
    <citation type="submission" date="2021-04" db="EMBL/GenBank/DDBJ databases">
        <title>Genome based classification of Actinospica acidithermotolerans sp. nov., an actinobacterium isolated from an Indonesian hot spring.</title>
        <authorList>
            <person name="Kusuma A.B."/>
            <person name="Putra K.E."/>
            <person name="Nafisah S."/>
            <person name="Loh J."/>
            <person name="Nouioui I."/>
            <person name="Goodfellow M."/>
        </authorList>
    </citation>
    <scope>NUCLEOTIDE SEQUENCE</scope>
    <source>
        <strain evidence="1">DSM 45618</strain>
    </source>
</reference>
<dbReference type="EMBL" id="JAGSXH010000034">
    <property type="protein sequence ID" value="MBS2963805.1"/>
    <property type="molecule type" value="Genomic_DNA"/>
</dbReference>
<proteinExistence type="predicted"/>
<dbReference type="RefSeq" id="WP_211467835.1">
    <property type="nucleotide sequence ID" value="NZ_JAGSXH010000034.1"/>
</dbReference>
<name>A0A8J8BCS2_9ACTN</name>
<evidence type="ECO:0000313" key="2">
    <source>
        <dbReference type="Proteomes" id="UP000677913"/>
    </source>
</evidence>
<sequence length="286" mass="31170">MEQTDVPTAVDGAPRIVTRLRGVAHGHAVLSRLAVGDRGALSDAGLPSRRPYDTQRHAWGLGHDRANEASYLVSGGPHRIDWSHPALRGLEPLGHTRPRHRIDPGEVRRDLAPTLAGALSEWLVQMAGVPLGFMPGDLWYLFPSNADLGAAYAENHQEPETLYTPFRLGQDGWLSAAAGPTVNVQYGPVLARPRDDAADIARRLALDPRDEASMQRAEEACLLYLWAPITFRAGEVPLVSGVLQVDPVRGSDGRAPQFAWFRPQSPNGLRSRAQVRMLLANVCAGR</sequence>